<dbReference type="GO" id="GO:0005739">
    <property type="term" value="C:mitochondrion"/>
    <property type="evidence" value="ECO:0007669"/>
    <property type="project" value="TreeGrafter"/>
</dbReference>
<comment type="subcellular location">
    <subcellularLocation>
        <location evidence="1">Mitochondrion</location>
    </subcellularLocation>
</comment>
<gene>
    <name evidence="10" type="ORF">L211DRAFT_862796</name>
</gene>
<accession>A0A3N4LJS5</accession>
<dbReference type="SUPFAM" id="SSF69065">
    <property type="entry name" value="RNase III domain-like"/>
    <property type="match status" value="1"/>
</dbReference>
<dbReference type="PANTHER" id="PTHR11207:SF32">
    <property type="entry name" value="LARGE RIBOSOMAL SUBUNIT PROTEIN ML44"/>
    <property type="match status" value="1"/>
</dbReference>
<reference evidence="10 11" key="1">
    <citation type="journal article" date="2018" name="Nat. Ecol. Evol.">
        <title>Pezizomycetes genomes reveal the molecular basis of ectomycorrhizal truffle lifestyle.</title>
        <authorList>
            <person name="Murat C."/>
            <person name="Payen T."/>
            <person name="Noel B."/>
            <person name="Kuo A."/>
            <person name="Morin E."/>
            <person name="Chen J."/>
            <person name="Kohler A."/>
            <person name="Krizsan K."/>
            <person name="Balestrini R."/>
            <person name="Da Silva C."/>
            <person name="Montanini B."/>
            <person name="Hainaut M."/>
            <person name="Levati E."/>
            <person name="Barry K.W."/>
            <person name="Belfiori B."/>
            <person name="Cichocki N."/>
            <person name="Clum A."/>
            <person name="Dockter R.B."/>
            <person name="Fauchery L."/>
            <person name="Guy J."/>
            <person name="Iotti M."/>
            <person name="Le Tacon F."/>
            <person name="Lindquist E.A."/>
            <person name="Lipzen A."/>
            <person name="Malagnac F."/>
            <person name="Mello A."/>
            <person name="Molinier V."/>
            <person name="Miyauchi S."/>
            <person name="Poulain J."/>
            <person name="Riccioni C."/>
            <person name="Rubini A."/>
            <person name="Sitrit Y."/>
            <person name="Splivallo R."/>
            <person name="Traeger S."/>
            <person name="Wang M."/>
            <person name="Zifcakova L."/>
            <person name="Wipf D."/>
            <person name="Zambonelli A."/>
            <person name="Paolocci F."/>
            <person name="Nowrousian M."/>
            <person name="Ottonello S."/>
            <person name="Baldrian P."/>
            <person name="Spatafora J.W."/>
            <person name="Henrissat B."/>
            <person name="Nagy L.G."/>
            <person name="Aury J.M."/>
            <person name="Wincker P."/>
            <person name="Grigoriev I.V."/>
            <person name="Bonfante P."/>
            <person name="Martin F.M."/>
        </authorList>
    </citation>
    <scope>NUCLEOTIDE SEQUENCE [LARGE SCALE GENOMIC DNA]</scope>
    <source>
        <strain evidence="10 11">ATCC MYA-4762</strain>
    </source>
</reference>
<evidence type="ECO:0000256" key="5">
    <source>
        <dbReference type="ARBA" id="ARBA00023274"/>
    </source>
</evidence>
<evidence type="ECO:0000256" key="6">
    <source>
        <dbReference type="ARBA" id="ARBA00024034"/>
    </source>
</evidence>
<comment type="similarity">
    <text evidence="6">Belongs to the ribonuclease III family. Mitochondrion-specific ribosomal protein mL44 subfamily.</text>
</comment>
<dbReference type="InterPro" id="IPR000999">
    <property type="entry name" value="RNase_III_dom"/>
</dbReference>
<dbReference type="GO" id="GO:0003725">
    <property type="term" value="F:double-stranded RNA binding"/>
    <property type="evidence" value="ECO:0007669"/>
    <property type="project" value="InterPro"/>
</dbReference>
<dbReference type="AlphaFoldDB" id="A0A3N4LJS5"/>
<evidence type="ECO:0000256" key="1">
    <source>
        <dbReference type="ARBA" id="ARBA00004173"/>
    </source>
</evidence>
<dbReference type="Proteomes" id="UP000267821">
    <property type="component" value="Unassembled WGS sequence"/>
</dbReference>
<dbReference type="STRING" id="1051890.A0A3N4LJS5"/>
<dbReference type="InterPro" id="IPR044443">
    <property type="entry name" value="Ribosomal_mL44_DSRM_fung"/>
</dbReference>
<dbReference type="GO" id="GO:0003735">
    <property type="term" value="F:structural constituent of ribosome"/>
    <property type="evidence" value="ECO:0007669"/>
    <property type="project" value="TreeGrafter"/>
</dbReference>
<evidence type="ECO:0000259" key="9">
    <source>
        <dbReference type="PROSITE" id="PS50142"/>
    </source>
</evidence>
<dbReference type="SMART" id="SM00535">
    <property type="entry name" value="RIBOc"/>
    <property type="match status" value="1"/>
</dbReference>
<sequence>MLEAASAIQLGIKGTGSSKQPRLPPCRSPHTSAKLSSLHARLSLSPTFPLETLARCLIDPTAEPNPKFNNATLSNLGNNLLGYYTTEHLLAKYPRLPIDVLYAAMHAYISPQTLFQAGREWGVEDAFEPTLEVDAGLLQFKRLKPGEPWGPERFFKTGDESALEPPAPATDDPTSKSTLDSEAEKKEVEGIPLSHATANFVKSVFAGIYLHESPSSAHHFFRQHIISRHLDISKLFNFEQPTRHLSRLCAREGFQPPIARLLSETGRRSRTPVFIVGAYSGEERLGEGYGASLDEARIRAAVSALKGWYLYSPTEKKEAEEEEEEGGREFSSVFVDVGEVIV</sequence>
<protein>
    <recommendedName>
        <fullName evidence="7">Large ribosomal subunit protein mL44</fullName>
    </recommendedName>
</protein>
<keyword evidence="11" id="KW-1185">Reference proteome</keyword>
<evidence type="ECO:0000256" key="4">
    <source>
        <dbReference type="ARBA" id="ARBA00023128"/>
    </source>
</evidence>
<evidence type="ECO:0000313" key="10">
    <source>
        <dbReference type="EMBL" id="RPB21968.1"/>
    </source>
</evidence>
<dbReference type="OrthoDB" id="67027at2759"/>
<dbReference type="SMART" id="SM00358">
    <property type="entry name" value="DSRM"/>
    <property type="match status" value="1"/>
</dbReference>
<dbReference type="Gene3D" id="1.10.1520.10">
    <property type="entry name" value="Ribonuclease III domain"/>
    <property type="match status" value="1"/>
</dbReference>
<keyword evidence="4" id="KW-0496">Mitochondrion</keyword>
<keyword evidence="5" id="KW-0687">Ribonucleoprotein</keyword>
<evidence type="ECO:0000313" key="11">
    <source>
        <dbReference type="Proteomes" id="UP000267821"/>
    </source>
</evidence>
<dbReference type="InParanoid" id="A0A3N4LJS5"/>
<name>A0A3N4LJS5_9PEZI</name>
<feature type="region of interest" description="Disordered" evidence="8">
    <location>
        <begin position="149"/>
        <end position="188"/>
    </location>
</feature>
<organism evidence="10 11">
    <name type="scientific">Terfezia boudieri ATCC MYA-4762</name>
    <dbReference type="NCBI Taxonomy" id="1051890"/>
    <lineage>
        <taxon>Eukaryota</taxon>
        <taxon>Fungi</taxon>
        <taxon>Dikarya</taxon>
        <taxon>Ascomycota</taxon>
        <taxon>Pezizomycotina</taxon>
        <taxon>Pezizomycetes</taxon>
        <taxon>Pezizales</taxon>
        <taxon>Pezizaceae</taxon>
        <taxon>Terfezia</taxon>
    </lineage>
</organism>
<keyword evidence="2" id="KW-0694">RNA-binding</keyword>
<dbReference type="FunCoup" id="A0A3N4LJS5">
    <property type="interactions" value="408"/>
</dbReference>
<dbReference type="InterPro" id="IPR014720">
    <property type="entry name" value="dsRBD_dom"/>
</dbReference>
<keyword evidence="3" id="KW-0689">Ribosomal protein</keyword>
<dbReference type="PANTHER" id="PTHR11207">
    <property type="entry name" value="RIBONUCLEASE III"/>
    <property type="match status" value="1"/>
</dbReference>
<dbReference type="InterPro" id="IPR036389">
    <property type="entry name" value="RNase_III_sf"/>
</dbReference>
<dbReference type="SUPFAM" id="SSF54768">
    <property type="entry name" value="dsRNA-binding domain-like"/>
    <property type="match status" value="1"/>
</dbReference>
<dbReference type="CDD" id="cd19873">
    <property type="entry name" value="DSRM_MRPL3_like"/>
    <property type="match status" value="1"/>
</dbReference>
<proteinExistence type="inferred from homology"/>
<dbReference type="InterPro" id="IPR044444">
    <property type="entry name" value="Ribosomal_mL44_DSRM_metazoa"/>
</dbReference>
<dbReference type="GO" id="GO:0006396">
    <property type="term" value="P:RNA processing"/>
    <property type="evidence" value="ECO:0007669"/>
    <property type="project" value="InterPro"/>
</dbReference>
<evidence type="ECO:0000256" key="3">
    <source>
        <dbReference type="ARBA" id="ARBA00022980"/>
    </source>
</evidence>
<feature type="domain" description="RNase III" evidence="9">
    <location>
        <begin position="35"/>
        <end position="125"/>
    </location>
</feature>
<evidence type="ECO:0000256" key="2">
    <source>
        <dbReference type="ARBA" id="ARBA00022884"/>
    </source>
</evidence>
<dbReference type="Gene3D" id="3.30.160.20">
    <property type="match status" value="1"/>
</dbReference>
<dbReference type="PROSITE" id="PS50142">
    <property type="entry name" value="RNASE_3_2"/>
    <property type="match status" value="1"/>
</dbReference>
<dbReference type="Pfam" id="PF22892">
    <property type="entry name" value="DSRM_MRPL44"/>
    <property type="match status" value="1"/>
</dbReference>
<dbReference type="GO" id="GO:0004525">
    <property type="term" value="F:ribonuclease III activity"/>
    <property type="evidence" value="ECO:0007669"/>
    <property type="project" value="InterPro"/>
</dbReference>
<evidence type="ECO:0000256" key="8">
    <source>
        <dbReference type="SAM" id="MobiDB-lite"/>
    </source>
</evidence>
<evidence type="ECO:0000256" key="7">
    <source>
        <dbReference type="ARBA" id="ARBA00035187"/>
    </source>
</evidence>
<dbReference type="EMBL" id="ML121555">
    <property type="protein sequence ID" value="RPB21968.1"/>
    <property type="molecule type" value="Genomic_DNA"/>
</dbReference>